<reference evidence="1 2" key="1">
    <citation type="journal article" date="2021" name="Environ. Microbiol.">
        <title>Gene family expansions and transcriptome signatures uncover fungal adaptations to wood decay.</title>
        <authorList>
            <person name="Hage H."/>
            <person name="Miyauchi S."/>
            <person name="Viragh M."/>
            <person name="Drula E."/>
            <person name="Min B."/>
            <person name="Chaduli D."/>
            <person name="Navarro D."/>
            <person name="Favel A."/>
            <person name="Norest M."/>
            <person name="Lesage-Meessen L."/>
            <person name="Balint B."/>
            <person name="Merenyi Z."/>
            <person name="de Eugenio L."/>
            <person name="Morin E."/>
            <person name="Martinez A.T."/>
            <person name="Baldrian P."/>
            <person name="Stursova M."/>
            <person name="Martinez M.J."/>
            <person name="Novotny C."/>
            <person name="Magnuson J.K."/>
            <person name="Spatafora J.W."/>
            <person name="Maurice S."/>
            <person name="Pangilinan J."/>
            <person name="Andreopoulos W."/>
            <person name="LaButti K."/>
            <person name="Hundley H."/>
            <person name="Na H."/>
            <person name="Kuo A."/>
            <person name="Barry K."/>
            <person name="Lipzen A."/>
            <person name="Henrissat B."/>
            <person name="Riley R."/>
            <person name="Ahrendt S."/>
            <person name="Nagy L.G."/>
            <person name="Grigoriev I.V."/>
            <person name="Martin F."/>
            <person name="Rosso M.N."/>
        </authorList>
    </citation>
    <scope>NUCLEOTIDE SEQUENCE [LARGE SCALE GENOMIC DNA]</scope>
    <source>
        <strain evidence="1 2">CIRM-BRFM 1785</strain>
    </source>
</reference>
<keyword evidence="2" id="KW-1185">Reference proteome</keyword>
<dbReference type="EMBL" id="JADCUA010000028">
    <property type="protein sequence ID" value="KAH9830983.1"/>
    <property type="molecule type" value="Genomic_DNA"/>
</dbReference>
<dbReference type="Proteomes" id="UP000814176">
    <property type="component" value="Unassembled WGS sequence"/>
</dbReference>
<sequence length="458" mass="52113">MSFTTTYEPMGGSLMVVAKNSVPSLPVEICENVIEQLASEPDVEDIRKRRALLACALVCKAFYTMSRAVFCRHLAIMRWDLLQGFVKLLESNPTLLPLVESVYLSGRATRDELRPPRASGPLAAFPLIFARKLPRLRKLHICCMNPSWFYTVKPELFYSALGQFTSVTTLYMRDVTFSSANHFAKFLDSLPNLEWLTCSHLRWVRHDQEPIHPHRVIAKPVRVSLKTSLMSLEDTQTLIEFFANPDLDRAAGIDALSIGRMELRNLQHLGVKQLLHATGLSLRYLKLCLGTVVDTEENADDFAGAAAFMSLKDNRNLQIFTLKIHAFYKDTYHCSWLAPLLSECSDQLREANIHMKIGASTDILTAFLVGINSKQCTDIDDILTQPHMSRLKHVAWHIFDYTGHPVHEELLHDKFVALFPKLHSRGLLRFRLYSVRREADEFVDSDVDENGHDVDEDS</sequence>
<accession>A0ABQ8K375</accession>
<evidence type="ECO:0008006" key="3">
    <source>
        <dbReference type="Google" id="ProtNLM"/>
    </source>
</evidence>
<dbReference type="GeneID" id="71998493"/>
<gene>
    <name evidence="1" type="ORF">C8Q71DRAFT_316674</name>
</gene>
<name>A0ABQ8K375_9APHY</name>
<dbReference type="RefSeq" id="XP_047774230.1">
    <property type="nucleotide sequence ID" value="XM_047917761.1"/>
</dbReference>
<protein>
    <recommendedName>
        <fullName evidence="3">F-box domain-containing protein</fullName>
    </recommendedName>
</protein>
<evidence type="ECO:0000313" key="1">
    <source>
        <dbReference type="EMBL" id="KAH9830983.1"/>
    </source>
</evidence>
<dbReference type="SUPFAM" id="SSF52047">
    <property type="entry name" value="RNI-like"/>
    <property type="match status" value="1"/>
</dbReference>
<organism evidence="1 2">
    <name type="scientific">Rhodofomes roseus</name>
    <dbReference type="NCBI Taxonomy" id="34475"/>
    <lineage>
        <taxon>Eukaryota</taxon>
        <taxon>Fungi</taxon>
        <taxon>Dikarya</taxon>
        <taxon>Basidiomycota</taxon>
        <taxon>Agaricomycotina</taxon>
        <taxon>Agaricomycetes</taxon>
        <taxon>Polyporales</taxon>
        <taxon>Rhodofomes</taxon>
    </lineage>
</organism>
<proteinExistence type="predicted"/>
<comment type="caution">
    <text evidence="1">The sequence shown here is derived from an EMBL/GenBank/DDBJ whole genome shotgun (WGS) entry which is preliminary data.</text>
</comment>
<evidence type="ECO:0000313" key="2">
    <source>
        <dbReference type="Proteomes" id="UP000814176"/>
    </source>
</evidence>